<evidence type="ECO:0000256" key="7">
    <source>
        <dbReference type="SAM" id="MobiDB-lite"/>
    </source>
</evidence>
<evidence type="ECO:0000313" key="11">
    <source>
        <dbReference type="EMBL" id="ODA66428.1"/>
    </source>
</evidence>
<evidence type="ECO:0000256" key="3">
    <source>
        <dbReference type="ARBA" id="ARBA00022475"/>
    </source>
</evidence>
<keyword evidence="4 8" id="KW-0812">Transmembrane</keyword>
<feature type="transmembrane region" description="Helical" evidence="8">
    <location>
        <begin position="265"/>
        <end position="284"/>
    </location>
</feature>
<dbReference type="InterPro" id="IPR006686">
    <property type="entry name" value="MscS_channel_CS"/>
</dbReference>
<feature type="transmembrane region" description="Helical" evidence="8">
    <location>
        <begin position="290"/>
        <end position="318"/>
    </location>
</feature>
<feature type="transmembrane region" description="Helical" evidence="8">
    <location>
        <begin position="182"/>
        <end position="199"/>
    </location>
</feature>
<dbReference type="Pfam" id="PF00924">
    <property type="entry name" value="MS_channel_2nd"/>
    <property type="match status" value="1"/>
</dbReference>
<dbReference type="GO" id="GO:0008381">
    <property type="term" value="F:mechanosensitive monoatomic ion channel activity"/>
    <property type="evidence" value="ECO:0007669"/>
    <property type="project" value="UniProtKB-ARBA"/>
</dbReference>
<proteinExistence type="inferred from homology"/>
<name>A0A1E2RWG2_9HYPH</name>
<dbReference type="Gene3D" id="1.10.287.1260">
    <property type="match status" value="1"/>
</dbReference>
<dbReference type="InterPro" id="IPR006685">
    <property type="entry name" value="MscS_channel_2nd"/>
</dbReference>
<evidence type="ECO:0000256" key="5">
    <source>
        <dbReference type="ARBA" id="ARBA00022989"/>
    </source>
</evidence>
<reference evidence="11 12" key="1">
    <citation type="submission" date="2016-07" db="EMBL/GenBank/DDBJ databases">
        <title>Draft genome sequence of Methyloligella halotolerans C2T (VKM B-2706T=CCUG 61687T=DSM 25045T), a halotolerant polyhydroxybutyrate accumulating methylotroph.</title>
        <authorList>
            <person name="Vasilenko O.V."/>
            <person name="Doronina N.V."/>
            <person name="Poroshina M.N."/>
            <person name="Tarlachkov S.V."/>
            <person name="Trotsenko Y.A."/>
        </authorList>
    </citation>
    <scope>NUCLEOTIDE SEQUENCE [LARGE SCALE GENOMIC DNA]</scope>
    <source>
        <strain evidence="11 12">VKM B-2706</strain>
    </source>
</reference>
<dbReference type="PANTHER" id="PTHR30347:SF1">
    <property type="entry name" value="MECHANOSENSITIVE CHANNEL MSCK"/>
    <property type="match status" value="1"/>
</dbReference>
<feature type="transmembrane region" description="Helical" evidence="8">
    <location>
        <begin position="123"/>
        <end position="140"/>
    </location>
</feature>
<dbReference type="PATRIC" id="fig|1177755.3.peg.2572"/>
<feature type="region of interest" description="Disordered" evidence="7">
    <location>
        <begin position="1"/>
        <end position="43"/>
    </location>
</feature>
<organism evidence="11 12">
    <name type="scientific">Methyloligella halotolerans</name>
    <dbReference type="NCBI Taxonomy" id="1177755"/>
    <lineage>
        <taxon>Bacteria</taxon>
        <taxon>Pseudomonadati</taxon>
        <taxon>Pseudomonadota</taxon>
        <taxon>Alphaproteobacteria</taxon>
        <taxon>Hyphomicrobiales</taxon>
        <taxon>Hyphomicrobiaceae</taxon>
        <taxon>Methyloligella</taxon>
    </lineage>
</organism>
<accession>A0A1E2RWG2</accession>
<dbReference type="InterPro" id="IPR011066">
    <property type="entry name" value="MscS_channel_C_sf"/>
</dbReference>
<keyword evidence="6 8" id="KW-0472">Membrane</keyword>
<feature type="domain" description="Mechanosensitive ion channel MscS C-terminal" evidence="10">
    <location>
        <begin position="383"/>
        <end position="469"/>
    </location>
</feature>
<evidence type="ECO:0000313" key="12">
    <source>
        <dbReference type="Proteomes" id="UP000095087"/>
    </source>
</evidence>
<dbReference type="Gene3D" id="2.30.30.60">
    <property type="match status" value="1"/>
</dbReference>
<dbReference type="RefSeq" id="WP_208430632.1">
    <property type="nucleotide sequence ID" value="NZ_MASI01000007.1"/>
</dbReference>
<feature type="transmembrane region" description="Helical" evidence="8">
    <location>
        <begin position="72"/>
        <end position="95"/>
    </location>
</feature>
<dbReference type="Pfam" id="PF21082">
    <property type="entry name" value="MS_channel_3rd"/>
    <property type="match status" value="1"/>
</dbReference>
<evidence type="ECO:0000256" key="4">
    <source>
        <dbReference type="ARBA" id="ARBA00022692"/>
    </source>
</evidence>
<feature type="transmembrane region" description="Helical" evidence="8">
    <location>
        <begin position="152"/>
        <end position="170"/>
    </location>
</feature>
<dbReference type="GO" id="GO:0005886">
    <property type="term" value="C:plasma membrane"/>
    <property type="evidence" value="ECO:0007669"/>
    <property type="project" value="UniProtKB-SubCell"/>
</dbReference>
<dbReference type="Gene3D" id="3.30.70.100">
    <property type="match status" value="1"/>
</dbReference>
<dbReference type="SUPFAM" id="SSF82689">
    <property type="entry name" value="Mechanosensitive channel protein MscS (YggB), C-terminal domain"/>
    <property type="match status" value="1"/>
</dbReference>
<dbReference type="SUPFAM" id="SSF82861">
    <property type="entry name" value="Mechanosensitive channel protein MscS (YggB), transmembrane region"/>
    <property type="match status" value="1"/>
</dbReference>
<keyword evidence="12" id="KW-1185">Reference proteome</keyword>
<evidence type="ECO:0000259" key="10">
    <source>
        <dbReference type="Pfam" id="PF21082"/>
    </source>
</evidence>
<dbReference type="Proteomes" id="UP000095087">
    <property type="component" value="Unassembled WGS sequence"/>
</dbReference>
<dbReference type="PANTHER" id="PTHR30347">
    <property type="entry name" value="POTASSIUM CHANNEL RELATED"/>
    <property type="match status" value="1"/>
</dbReference>
<dbReference type="InterPro" id="IPR011014">
    <property type="entry name" value="MscS_channel_TM-2"/>
</dbReference>
<evidence type="ECO:0000256" key="2">
    <source>
        <dbReference type="ARBA" id="ARBA00008017"/>
    </source>
</evidence>
<evidence type="ECO:0000256" key="6">
    <source>
        <dbReference type="ARBA" id="ARBA00023136"/>
    </source>
</evidence>
<dbReference type="EMBL" id="MASI01000007">
    <property type="protein sequence ID" value="ODA66428.1"/>
    <property type="molecule type" value="Genomic_DNA"/>
</dbReference>
<dbReference type="STRING" id="1177755.A7A08_02550"/>
<feature type="transmembrane region" description="Helical" evidence="8">
    <location>
        <begin position="219"/>
        <end position="244"/>
    </location>
</feature>
<sequence length="507" mass="54723">MSRLLLAQGSTPGPPTSGAIGAGPSPPPVETAPTPDLSAQSDLNSVSESLDDTVDAAMTWTERAIDFVRTHVLTLGVAIELTVIAIAAIAAYSLARPAKRLLARLWPEPDATSYQAVIELRKVVFNLVIPLIAVVLLWFGASVLGQFGFERVILTAVASLLNAWILIRLFSTLVPDPFWSKTFATVAWIIAALNILQLLDPTVAFLDSVALRMGAMRLSLYLVLKGVLFAALLIWIASVVAGVLNSRIRRTSAFTPSVRTLIGQSIRLALLFGAIMIALSAVGVDLTALTVLFGGIGVGIGFGLQSVFSNLVAGIILLSERSIKVGDFIELSDTVRGSVREITIRSTLVTTNDNIDILVPNSEFISKQMVNWTHRDAFRRMRIPFGVAYGTDKELVRKAGLEAAEDVHHTLLGVKGREPQVWLVGFGDSALDFELVVWLDPESVQRPAAVNAAYCWAIETALSKYNIEIPFPQRDLHIRSGRLPIVQESATSQDAGKAQEDGEPDAV</sequence>
<dbReference type="PROSITE" id="PS01246">
    <property type="entry name" value="UPF0003"/>
    <property type="match status" value="1"/>
</dbReference>
<protein>
    <submittedName>
        <fullName evidence="11">Putative MscS family protein.1</fullName>
    </submittedName>
</protein>
<dbReference type="InterPro" id="IPR049278">
    <property type="entry name" value="MS_channel_C"/>
</dbReference>
<dbReference type="InterPro" id="IPR052702">
    <property type="entry name" value="MscS-like_channel"/>
</dbReference>
<comment type="similarity">
    <text evidence="2">Belongs to the MscS (TC 1.A.23) family.</text>
</comment>
<keyword evidence="3" id="KW-1003">Cell membrane</keyword>
<evidence type="ECO:0000256" key="8">
    <source>
        <dbReference type="SAM" id="Phobius"/>
    </source>
</evidence>
<dbReference type="AlphaFoldDB" id="A0A1E2RWG2"/>
<gene>
    <name evidence="11" type="ORF">A7A08_02550</name>
</gene>
<comment type="caution">
    <text evidence="11">The sequence shown here is derived from an EMBL/GenBank/DDBJ whole genome shotgun (WGS) entry which is preliminary data.</text>
</comment>
<dbReference type="SUPFAM" id="SSF50182">
    <property type="entry name" value="Sm-like ribonucleoproteins"/>
    <property type="match status" value="1"/>
</dbReference>
<evidence type="ECO:0000256" key="1">
    <source>
        <dbReference type="ARBA" id="ARBA00004651"/>
    </source>
</evidence>
<keyword evidence="5 8" id="KW-1133">Transmembrane helix</keyword>
<evidence type="ECO:0000259" key="9">
    <source>
        <dbReference type="Pfam" id="PF00924"/>
    </source>
</evidence>
<comment type="subcellular location">
    <subcellularLocation>
        <location evidence="1">Cell membrane</location>
        <topology evidence="1">Multi-pass membrane protein</topology>
    </subcellularLocation>
</comment>
<feature type="domain" description="Mechanosensitive ion channel MscS" evidence="9">
    <location>
        <begin position="307"/>
        <end position="374"/>
    </location>
</feature>
<dbReference type="InterPro" id="IPR023408">
    <property type="entry name" value="MscS_beta-dom_sf"/>
</dbReference>
<dbReference type="InterPro" id="IPR010920">
    <property type="entry name" value="LSM_dom_sf"/>
</dbReference>